<accession>C0GK23</accession>
<feature type="transmembrane region" description="Helical" evidence="1">
    <location>
        <begin position="12"/>
        <end position="33"/>
    </location>
</feature>
<proteinExistence type="predicted"/>
<dbReference type="Proteomes" id="UP000006443">
    <property type="component" value="Unassembled WGS sequence"/>
</dbReference>
<sequence length="148" mass="16456">MVLYLSEALTASFSTILQLAIILIPIMILLEYAKHFQLLEKLTSILGWLPRSLSMSPQAAFPLIVGIFIGVTYGAAIIIEYSRQGTLNKRDMLLCGVFLAINHSIIEDNLLLAALGANLLIILPLRFVMAYLITRSVSFYLDQKVKTV</sequence>
<feature type="domain" description="Nucleoside transporter/FeoB GTPase Gate" evidence="2">
    <location>
        <begin position="17"/>
        <end position="104"/>
    </location>
</feature>
<dbReference type="EMBL" id="ACJM01000020">
    <property type="protein sequence ID" value="EEG76293.1"/>
    <property type="molecule type" value="Genomic_DNA"/>
</dbReference>
<dbReference type="eggNOG" id="COG3366">
    <property type="taxonomic scope" value="Bacteria"/>
</dbReference>
<feature type="transmembrane region" description="Helical" evidence="1">
    <location>
        <begin position="59"/>
        <end position="79"/>
    </location>
</feature>
<dbReference type="RefSeq" id="WP_008518610.1">
    <property type="nucleotide sequence ID" value="NZ_ACJM01000020.1"/>
</dbReference>
<evidence type="ECO:0000259" key="2">
    <source>
        <dbReference type="Pfam" id="PF07670"/>
    </source>
</evidence>
<dbReference type="OrthoDB" id="9779080at2"/>
<keyword evidence="1" id="KW-1133">Transmembrane helix</keyword>
<comment type="caution">
    <text evidence="3">The sequence shown here is derived from an EMBL/GenBank/DDBJ whole genome shotgun (WGS) entry which is preliminary data.</text>
</comment>
<dbReference type="InterPro" id="IPR011642">
    <property type="entry name" value="Gate_dom"/>
</dbReference>
<protein>
    <submittedName>
        <fullName evidence="3">Nucleoside recognition domain protein</fullName>
    </submittedName>
</protein>
<evidence type="ECO:0000313" key="4">
    <source>
        <dbReference type="Proteomes" id="UP000006443"/>
    </source>
</evidence>
<organism evidence="3 4">
    <name type="scientific">Dethiobacter alkaliphilus AHT 1</name>
    <dbReference type="NCBI Taxonomy" id="555088"/>
    <lineage>
        <taxon>Bacteria</taxon>
        <taxon>Bacillati</taxon>
        <taxon>Bacillota</taxon>
        <taxon>Dethiobacteria</taxon>
        <taxon>Dethiobacterales</taxon>
        <taxon>Dethiobacteraceae</taxon>
        <taxon>Dethiobacter</taxon>
    </lineage>
</organism>
<feature type="transmembrane region" description="Helical" evidence="1">
    <location>
        <begin position="112"/>
        <end position="134"/>
    </location>
</feature>
<keyword evidence="1" id="KW-0472">Membrane</keyword>
<name>C0GK23_DETAL</name>
<evidence type="ECO:0000313" key="3">
    <source>
        <dbReference type="EMBL" id="EEG76293.1"/>
    </source>
</evidence>
<dbReference type="Pfam" id="PF07670">
    <property type="entry name" value="Gate"/>
    <property type="match status" value="1"/>
</dbReference>
<evidence type="ECO:0000256" key="1">
    <source>
        <dbReference type="SAM" id="Phobius"/>
    </source>
</evidence>
<dbReference type="AlphaFoldDB" id="C0GK23"/>
<keyword evidence="4" id="KW-1185">Reference proteome</keyword>
<keyword evidence="1" id="KW-0812">Transmembrane</keyword>
<reference evidence="3 4" key="1">
    <citation type="submission" date="2009-02" db="EMBL/GenBank/DDBJ databases">
        <title>Sequencing of the draft genome and assembly of Dethiobacter alkaliphilus AHT 1.</title>
        <authorList>
            <consortium name="US DOE Joint Genome Institute (JGI-PGF)"/>
            <person name="Lucas S."/>
            <person name="Copeland A."/>
            <person name="Lapidus A."/>
            <person name="Glavina del Rio T."/>
            <person name="Dalin E."/>
            <person name="Tice H."/>
            <person name="Bruce D."/>
            <person name="Goodwin L."/>
            <person name="Pitluck S."/>
            <person name="Larimer F."/>
            <person name="Land M.L."/>
            <person name="Hauser L."/>
            <person name="Muyzer G."/>
        </authorList>
    </citation>
    <scope>NUCLEOTIDE SEQUENCE [LARGE SCALE GENOMIC DNA]</scope>
    <source>
        <strain evidence="3 4">AHT 1</strain>
    </source>
</reference>
<dbReference type="STRING" id="555088.DealDRAFT_2832"/>
<gene>
    <name evidence="3" type="ORF">DealDRAFT_2832</name>
</gene>